<evidence type="ECO:0000313" key="2">
    <source>
        <dbReference type="Proteomes" id="UP001232148"/>
    </source>
</evidence>
<dbReference type="AlphaFoldDB" id="A0AAD9HSI5"/>
<proteinExistence type="predicted"/>
<organism evidence="1 2">
    <name type="scientific">Colletotrichum zoysiae</name>
    <dbReference type="NCBI Taxonomy" id="1216348"/>
    <lineage>
        <taxon>Eukaryota</taxon>
        <taxon>Fungi</taxon>
        <taxon>Dikarya</taxon>
        <taxon>Ascomycota</taxon>
        <taxon>Pezizomycotina</taxon>
        <taxon>Sordariomycetes</taxon>
        <taxon>Hypocreomycetidae</taxon>
        <taxon>Glomerellales</taxon>
        <taxon>Glomerellaceae</taxon>
        <taxon>Colletotrichum</taxon>
        <taxon>Colletotrichum graminicola species complex</taxon>
    </lineage>
</organism>
<dbReference type="EMBL" id="MU842821">
    <property type="protein sequence ID" value="KAK2033547.1"/>
    <property type="molecule type" value="Genomic_DNA"/>
</dbReference>
<name>A0AAD9HSI5_9PEZI</name>
<reference evidence="1" key="1">
    <citation type="submission" date="2021-06" db="EMBL/GenBank/DDBJ databases">
        <title>Comparative genomics, transcriptomics and evolutionary studies reveal genomic signatures of adaptation to plant cell wall in hemibiotrophic fungi.</title>
        <authorList>
            <consortium name="DOE Joint Genome Institute"/>
            <person name="Baroncelli R."/>
            <person name="Diaz J.F."/>
            <person name="Benocci T."/>
            <person name="Peng M."/>
            <person name="Battaglia E."/>
            <person name="Haridas S."/>
            <person name="Andreopoulos W."/>
            <person name="Labutti K."/>
            <person name="Pangilinan J."/>
            <person name="Floch G.L."/>
            <person name="Makela M.R."/>
            <person name="Henrissat B."/>
            <person name="Grigoriev I.V."/>
            <person name="Crouch J.A."/>
            <person name="De Vries R.P."/>
            <person name="Sukno S.A."/>
            <person name="Thon M.R."/>
        </authorList>
    </citation>
    <scope>NUCLEOTIDE SEQUENCE</scope>
    <source>
        <strain evidence="1">MAFF235873</strain>
    </source>
</reference>
<evidence type="ECO:0008006" key="3">
    <source>
        <dbReference type="Google" id="ProtNLM"/>
    </source>
</evidence>
<dbReference type="Proteomes" id="UP001232148">
    <property type="component" value="Unassembled WGS sequence"/>
</dbReference>
<comment type="caution">
    <text evidence="1">The sequence shown here is derived from an EMBL/GenBank/DDBJ whole genome shotgun (WGS) entry which is preliminary data.</text>
</comment>
<protein>
    <recommendedName>
        <fullName evidence="3">F-box domain-containing protein</fullName>
    </recommendedName>
</protein>
<keyword evidence="2" id="KW-1185">Reference proteome</keyword>
<sequence length="497" mass="56667">MLQLLQRQEALRDAANRRNAGERRPAPSPLKLPGEIINNILSFELWQIEYIKNLRLTCRRFNEITSAFFIQHIRRHAEYLRVRMTPVSLARLQWISEHPILSTSVREVRLCLSYPRLEMARMPTAYVKAVSPILVNQVMHDEYTEHFEVDLVKTAGLKMKNVARHVEQKLLLKGTLHDFRASEVWPLLNQGLFPMEYPILQEAFALYGKLYDSYQQARLGFAGKIAEAMARLPRAAQLEITDESFEHPLAFEREKPALSYYNHGLPEDDEDLSMIGIYHRGEPINLGFSQLAGHVRITLKDIHRSVEWGLHSSDSRDCPVEVLFQLPALLAAKGIELTHVSINVSSPPKLPDAYPSFLIAYPSKGNLGGNSNCSNGDLNMRKFMSKLQHFEFEIKRLTHFGAGIFDILPYSEEESDSEYYVPPRKYSSSALEPIKRLLLQYMVSPALETITIGIKGISDFMVPAIDTQGLQLFRGGEITMPNFKWRGSLFLKVVASV</sequence>
<gene>
    <name evidence="1" type="ORF">LX32DRAFT_690056</name>
</gene>
<accession>A0AAD9HSI5</accession>
<evidence type="ECO:0000313" key="1">
    <source>
        <dbReference type="EMBL" id="KAK2033547.1"/>
    </source>
</evidence>